<dbReference type="PROSITE" id="PS50862">
    <property type="entry name" value="AA_TRNA_LIGASE_II"/>
    <property type="match status" value="1"/>
</dbReference>
<dbReference type="InterPro" id="IPR006195">
    <property type="entry name" value="aa-tRNA-synth_II"/>
</dbReference>
<dbReference type="GO" id="GO:0004815">
    <property type="term" value="F:aspartate-tRNA ligase activity"/>
    <property type="evidence" value="ECO:0007669"/>
    <property type="project" value="TreeGrafter"/>
</dbReference>
<dbReference type="SUPFAM" id="SSF50249">
    <property type="entry name" value="Nucleic acid-binding proteins"/>
    <property type="match status" value="1"/>
</dbReference>
<dbReference type="NCBIfam" id="NF001750">
    <property type="entry name" value="PRK00476.1"/>
    <property type="match status" value="1"/>
</dbReference>
<dbReference type="InterPro" id="IPR004524">
    <property type="entry name" value="Asp-tRNA-ligase_1"/>
</dbReference>
<comment type="similarity">
    <text evidence="2">Belongs to the class-II aminoacyl-tRNA synthetase family. Type 1 subfamily.</text>
</comment>
<evidence type="ECO:0000256" key="3">
    <source>
        <dbReference type="ARBA" id="ARBA00022598"/>
    </source>
</evidence>
<keyword evidence="9 11" id="KW-0472">Membrane</keyword>
<feature type="domain" description="Aminoacyl-transfer RNA synthetases class-II family profile" evidence="12">
    <location>
        <begin position="399"/>
        <end position="803"/>
    </location>
</feature>
<name>A0A8S9ZIZ2_9BILA</name>
<dbReference type="GO" id="GO:0016020">
    <property type="term" value="C:membrane"/>
    <property type="evidence" value="ECO:0007669"/>
    <property type="project" value="UniProtKB-SubCell"/>
</dbReference>
<dbReference type="CDD" id="cd04317">
    <property type="entry name" value="EcAspRS_like_N"/>
    <property type="match status" value="1"/>
</dbReference>
<comment type="caution">
    <text evidence="13">The sequence shown here is derived from an EMBL/GenBank/DDBJ whole genome shotgun (WGS) entry which is preliminary data.</text>
</comment>
<dbReference type="InterPro" id="IPR047089">
    <property type="entry name" value="Asp-tRNA-ligase_1_N"/>
</dbReference>
<sequence length="884" mass="100578">MSLRTVTAGVSSVKGWKVVHKSLPRIIDYGRSEGILQATASMPGIVLAAHDAAHQKVNKDNKNGDKVNLPTNDLTLMHEAIPFLPLPIALTCLCFNILLPGSGTIFSGFAALCMGQPRVNIKEGRKLVTLFVNFIVGISQFFTITFLFVGWFWSIAWGGLLIIHAINSYYRLEYRVIYEAAAIEALTKDSILHRRDVKTLVKQHKDRGKEEKGKAALAAKGENGKINNNINLNNKNKIIYIYFLNIVSIMRLYPKKLYSYCSSPSSIFSLRTRNCGELRDRHVGERVKIYGWLATKRMNKFLLIKDAYGSVQAMLPENIRNLIKSLKEHSSIYIEGKVADRGEHKNDKMATGDIQIDVKKLEVLNSVTKDLPVFDNSNESTRLTYRYLDLRTEKMQNALRFRAKIISAMRRELESYYFIEVQTPTLSHFTPGGANEFIVPATKLGECFSLPQSPQIYKQLLMCGAIDRYYQIAICYRDEITKPNRQFEFTQLDLELSFTNQNEVMSLVENIIVNCWPSEDGLDFGRFYHCQDEISPDIPFPKLEYSEAMLKYGTDKPDLRIPWKIKNCPLLENSPKIKAKMFIAIGALKYLSKEKILRWEQKINLLPYKQNYSIICSESIDKFNEIKLNKEYILNNLNFEEDNDVIVVSWGDCEESILKVLGYLRNYLAESMSDILFKENLFKFVWINRFPLFLKNEETGEIESAHHPFTAPIPEHLEDLKNGKNLEKIEAQHYDLVLNGEEIGGGSIRIHNADLQEHKHLIEALRYGAPPHGGFALGLDRYIAILNAKGDTSVSIRNVIAFPKSASGYCYMTGSPAQPNEELLSRYGLERISKVVKVTETDEKENDLNLLKGSSTSLKCTGVFRGIIDFFSTSQDSAFLISKN</sequence>
<keyword evidence="8 11" id="KW-1133">Transmembrane helix</keyword>
<evidence type="ECO:0000256" key="6">
    <source>
        <dbReference type="ARBA" id="ARBA00022840"/>
    </source>
</evidence>
<dbReference type="Pfam" id="PF15795">
    <property type="entry name" value="Spec3"/>
    <property type="match status" value="1"/>
</dbReference>
<dbReference type="InterPro" id="IPR004115">
    <property type="entry name" value="GAD-like_sf"/>
</dbReference>
<evidence type="ECO:0000256" key="1">
    <source>
        <dbReference type="ARBA" id="ARBA00004141"/>
    </source>
</evidence>
<keyword evidence="14" id="KW-1185">Reference proteome</keyword>
<keyword evidence="5" id="KW-0547">Nucleotide-binding</keyword>
<dbReference type="Proteomes" id="UP000605970">
    <property type="component" value="Unassembled WGS sequence"/>
</dbReference>
<evidence type="ECO:0000256" key="7">
    <source>
        <dbReference type="ARBA" id="ARBA00022917"/>
    </source>
</evidence>
<keyword evidence="3" id="KW-0436">Ligase</keyword>
<keyword evidence="4 11" id="KW-0812">Transmembrane</keyword>
<dbReference type="InterPro" id="IPR026673">
    <property type="entry name" value="SPEC3/Stum"/>
</dbReference>
<feature type="transmembrane region" description="Helical" evidence="11">
    <location>
        <begin position="86"/>
        <end position="115"/>
    </location>
</feature>
<evidence type="ECO:0000256" key="11">
    <source>
        <dbReference type="SAM" id="Phobius"/>
    </source>
</evidence>
<accession>A0A8S9ZIZ2</accession>
<evidence type="ECO:0000256" key="4">
    <source>
        <dbReference type="ARBA" id="ARBA00022692"/>
    </source>
</evidence>
<reference evidence="13" key="1">
    <citation type="journal article" date="2020" name="Ecol. Evol.">
        <title>Genome structure and content of the rice root-knot nematode (Meloidogyne graminicola).</title>
        <authorList>
            <person name="Phan N.T."/>
            <person name="Danchin E.G.J."/>
            <person name="Klopp C."/>
            <person name="Perfus-Barbeoch L."/>
            <person name="Kozlowski D.K."/>
            <person name="Koutsovoulos G.D."/>
            <person name="Lopez-Roques C."/>
            <person name="Bouchez O."/>
            <person name="Zahm M."/>
            <person name="Besnard G."/>
            <person name="Bellafiore S."/>
        </authorList>
    </citation>
    <scope>NUCLEOTIDE SEQUENCE</scope>
    <source>
        <strain evidence="13">VN-18</strain>
    </source>
</reference>
<dbReference type="InterPro" id="IPR045864">
    <property type="entry name" value="aa-tRNA-synth_II/BPL/LPL"/>
</dbReference>
<comment type="subcellular location">
    <subcellularLocation>
        <location evidence="1">Membrane</location>
        <topology evidence="1">Multi-pass membrane protein</topology>
    </subcellularLocation>
</comment>
<gene>
    <name evidence="13" type="ORF">Mgra_00007341</name>
</gene>
<dbReference type="InterPro" id="IPR012340">
    <property type="entry name" value="NA-bd_OB-fold"/>
</dbReference>
<dbReference type="GO" id="GO:0005524">
    <property type="term" value="F:ATP binding"/>
    <property type="evidence" value="ECO:0007669"/>
    <property type="project" value="UniProtKB-KW"/>
</dbReference>
<keyword evidence="10" id="KW-0030">Aminoacyl-tRNA synthetase</keyword>
<keyword evidence="6" id="KW-0067">ATP-binding</keyword>
<dbReference type="InterPro" id="IPR004364">
    <property type="entry name" value="Aa-tRNA-synt_II"/>
</dbReference>
<evidence type="ECO:0000256" key="9">
    <source>
        <dbReference type="ARBA" id="ARBA00023136"/>
    </source>
</evidence>
<dbReference type="Pfam" id="PF00152">
    <property type="entry name" value="tRNA-synt_2"/>
    <property type="match status" value="1"/>
</dbReference>
<dbReference type="Gene3D" id="3.30.1360.30">
    <property type="entry name" value="GAD-like domain"/>
    <property type="match status" value="1"/>
</dbReference>
<dbReference type="SUPFAM" id="SSF55681">
    <property type="entry name" value="Class II aaRS and biotin synthetases"/>
    <property type="match status" value="1"/>
</dbReference>
<protein>
    <submittedName>
        <fullName evidence="13">Aspartyl-tRNA synthetase</fullName>
    </submittedName>
</protein>
<dbReference type="PANTHER" id="PTHR22594">
    <property type="entry name" value="ASPARTYL/LYSYL-TRNA SYNTHETASE"/>
    <property type="match status" value="1"/>
</dbReference>
<evidence type="ECO:0000313" key="13">
    <source>
        <dbReference type="EMBL" id="KAF7633240.1"/>
    </source>
</evidence>
<evidence type="ECO:0000313" key="14">
    <source>
        <dbReference type="Proteomes" id="UP000605970"/>
    </source>
</evidence>
<proteinExistence type="inferred from homology"/>
<dbReference type="NCBIfam" id="TIGR00459">
    <property type="entry name" value="aspS_bact"/>
    <property type="match status" value="1"/>
</dbReference>
<evidence type="ECO:0000259" key="12">
    <source>
        <dbReference type="PROSITE" id="PS50862"/>
    </source>
</evidence>
<dbReference type="GO" id="GO:0005739">
    <property type="term" value="C:mitochondrion"/>
    <property type="evidence" value="ECO:0007669"/>
    <property type="project" value="TreeGrafter"/>
</dbReference>
<feature type="transmembrane region" description="Helical" evidence="11">
    <location>
        <begin position="127"/>
        <end position="145"/>
    </location>
</feature>
<evidence type="ECO:0000256" key="2">
    <source>
        <dbReference type="ARBA" id="ARBA00006303"/>
    </source>
</evidence>
<dbReference type="PANTHER" id="PTHR22594:SF5">
    <property type="entry name" value="ASPARTATE--TRNA LIGASE, MITOCHONDRIAL"/>
    <property type="match status" value="1"/>
</dbReference>
<dbReference type="PRINTS" id="PR01042">
    <property type="entry name" value="TRNASYNTHASP"/>
</dbReference>
<dbReference type="AlphaFoldDB" id="A0A8S9ZIZ2"/>
<dbReference type="GO" id="GO:0006422">
    <property type="term" value="P:aspartyl-tRNA aminoacylation"/>
    <property type="evidence" value="ECO:0007669"/>
    <property type="project" value="TreeGrafter"/>
</dbReference>
<evidence type="ECO:0000256" key="10">
    <source>
        <dbReference type="ARBA" id="ARBA00023146"/>
    </source>
</evidence>
<keyword evidence="7" id="KW-0648">Protein biosynthesis</keyword>
<dbReference type="GO" id="GO:0003676">
    <property type="term" value="F:nucleic acid binding"/>
    <property type="evidence" value="ECO:0007669"/>
    <property type="project" value="InterPro"/>
</dbReference>
<dbReference type="InterPro" id="IPR004365">
    <property type="entry name" value="NA-bd_OB_tRNA"/>
</dbReference>
<organism evidence="13 14">
    <name type="scientific">Meloidogyne graminicola</name>
    <dbReference type="NCBI Taxonomy" id="189291"/>
    <lineage>
        <taxon>Eukaryota</taxon>
        <taxon>Metazoa</taxon>
        <taxon>Ecdysozoa</taxon>
        <taxon>Nematoda</taxon>
        <taxon>Chromadorea</taxon>
        <taxon>Rhabditida</taxon>
        <taxon>Tylenchina</taxon>
        <taxon>Tylenchomorpha</taxon>
        <taxon>Tylenchoidea</taxon>
        <taxon>Meloidogynidae</taxon>
        <taxon>Meloidogyninae</taxon>
        <taxon>Meloidogyne</taxon>
    </lineage>
</organism>
<evidence type="ECO:0000256" key="8">
    <source>
        <dbReference type="ARBA" id="ARBA00022989"/>
    </source>
</evidence>
<dbReference type="Gene3D" id="3.30.930.10">
    <property type="entry name" value="Bira Bifunctional Protein, Domain 2"/>
    <property type="match status" value="1"/>
</dbReference>
<evidence type="ECO:0000256" key="5">
    <source>
        <dbReference type="ARBA" id="ARBA00022741"/>
    </source>
</evidence>
<dbReference type="InterPro" id="IPR002312">
    <property type="entry name" value="Asp/Asn-tRNA-synth_IIb"/>
</dbReference>
<dbReference type="EMBL" id="JABEBT010000081">
    <property type="protein sequence ID" value="KAF7633240.1"/>
    <property type="molecule type" value="Genomic_DNA"/>
</dbReference>
<dbReference type="Gene3D" id="2.40.50.140">
    <property type="entry name" value="Nucleic acid-binding proteins"/>
    <property type="match status" value="1"/>
</dbReference>
<dbReference type="Pfam" id="PF01336">
    <property type="entry name" value="tRNA_anti-codon"/>
    <property type="match status" value="1"/>
</dbReference>
<dbReference type="OrthoDB" id="439710at2759"/>